<evidence type="ECO:0000313" key="5">
    <source>
        <dbReference type="Proteomes" id="UP001597601"/>
    </source>
</evidence>
<evidence type="ECO:0000259" key="3">
    <source>
        <dbReference type="PROSITE" id="PS51278"/>
    </source>
</evidence>
<dbReference type="RefSeq" id="WP_377124135.1">
    <property type="nucleotide sequence ID" value="NZ_JBHUON010000004.1"/>
</dbReference>
<evidence type="ECO:0000313" key="4">
    <source>
        <dbReference type="EMBL" id="MFD2864022.1"/>
    </source>
</evidence>
<gene>
    <name evidence="4" type="ORF">ACFSYC_04915</name>
</gene>
<dbReference type="EMBL" id="JBHUON010000004">
    <property type="protein sequence ID" value="MFD2864022.1"/>
    <property type="molecule type" value="Genomic_DNA"/>
</dbReference>
<evidence type="ECO:0000256" key="2">
    <source>
        <dbReference type="ARBA" id="ARBA00022962"/>
    </source>
</evidence>
<reference evidence="5" key="1">
    <citation type="journal article" date="2019" name="Int. J. Syst. Evol. Microbiol.">
        <title>The Global Catalogue of Microorganisms (GCM) 10K type strain sequencing project: providing services to taxonomists for standard genome sequencing and annotation.</title>
        <authorList>
            <consortium name="The Broad Institute Genomics Platform"/>
            <consortium name="The Broad Institute Genome Sequencing Center for Infectious Disease"/>
            <person name="Wu L."/>
            <person name="Ma J."/>
        </authorList>
    </citation>
    <scope>NUCLEOTIDE SEQUENCE [LARGE SCALE GENOMIC DNA]</scope>
    <source>
        <strain evidence="5">KCTC 52232</strain>
    </source>
</reference>
<name>A0ABW5XLM6_9SPHI</name>
<dbReference type="PROSITE" id="PS51278">
    <property type="entry name" value="GATASE_TYPE_2"/>
    <property type="match status" value="1"/>
</dbReference>
<dbReference type="InterPro" id="IPR029055">
    <property type="entry name" value="Ntn_hydrolases_N"/>
</dbReference>
<comment type="caution">
    <text evidence="4">The sequence shown here is derived from an EMBL/GenBank/DDBJ whole genome shotgun (WGS) entry which is preliminary data.</text>
</comment>
<dbReference type="InterPro" id="IPR029057">
    <property type="entry name" value="PRTase-like"/>
</dbReference>
<dbReference type="SUPFAM" id="SSF56235">
    <property type="entry name" value="N-terminal nucleophile aminohydrolases (Ntn hydrolases)"/>
    <property type="match status" value="1"/>
</dbReference>
<dbReference type="InterPro" id="IPR017932">
    <property type="entry name" value="GATase_2_dom"/>
</dbReference>
<sequence>MSDQIKHECGVAFIRLLKPLSFYQQKYGTALYGLNKLYLLMEKQHNRGQDGAGVATIKLDIAPGKRYISRHRSMASNAVADIFEYIQKKFADIQKESPEKMADTEWLKEHVSFTGEVLLGHLRYGTHGKNSIESCHPFLRQNNWMTRNLVIAGNFNMTNVDELLEQLYDLGQHPKEQADTVTVLEKMGHFIDTEVQGLFDQYKREGLDDNAEISKLIANDMDVAKILRKSARNWDGGYTIAGMLGHGDAFIMRDPAGIRPAFYYCNDEIVVAASERPAIQTAFNIPIEDIKEVKPGHALIIKKNGKVTEDMFSEPAEKKACSFERIYFSRGSDASIYRERKQLGRLLCPQILDAVNNDVKNTVFSYIPNTAEVAFYGMVEGIHKYIKKYQRDKLLNRDDKISEEELTEVLAMAPRVEKIAIKDVKLRTFITQDADRSEMVAHVYDTTYGLIKRDTDTLVVLDDSIVRGTTLKQSILKILDRLGPKKVVVVSSAPQIRYPDCYGIDMSRMGEFVAFEAAISLLKEQGKEDIIAEVYKKCKASAVLPKEEVVNYVKAIYAPFTDQEVSDRIAQIITPKEIKCEVKVIYQTLDNLHKACPDHTGDWYFSGDFPTPGGNKVVNRAFVNWMEGKNQRAYM</sequence>
<keyword evidence="2" id="KW-0315">Glutamine amidotransferase</keyword>
<evidence type="ECO:0000256" key="1">
    <source>
        <dbReference type="ARBA" id="ARBA00022679"/>
    </source>
</evidence>
<proteinExistence type="predicted"/>
<dbReference type="SUPFAM" id="SSF53271">
    <property type="entry name" value="PRTase-like"/>
    <property type="match status" value="1"/>
</dbReference>
<accession>A0ABW5XLM6</accession>
<organism evidence="4 5">
    <name type="scientific">Mucilaginibacter antarcticus</name>
    <dbReference type="NCBI Taxonomy" id="1855725"/>
    <lineage>
        <taxon>Bacteria</taxon>
        <taxon>Pseudomonadati</taxon>
        <taxon>Bacteroidota</taxon>
        <taxon>Sphingobacteriia</taxon>
        <taxon>Sphingobacteriales</taxon>
        <taxon>Sphingobacteriaceae</taxon>
        <taxon>Mucilaginibacter</taxon>
    </lineage>
</organism>
<dbReference type="Proteomes" id="UP001597601">
    <property type="component" value="Unassembled WGS sequence"/>
</dbReference>
<dbReference type="InterPro" id="IPR000836">
    <property type="entry name" value="PRTase_dom"/>
</dbReference>
<dbReference type="CDD" id="cd06223">
    <property type="entry name" value="PRTases_typeI"/>
    <property type="match status" value="1"/>
</dbReference>
<protein>
    <submittedName>
        <fullName evidence="4">Amidophosphoribosyltransferase</fullName>
    </submittedName>
</protein>
<dbReference type="Gene3D" id="3.60.20.10">
    <property type="entry name" value="Glutamine Phosphoribosylpyrophosphate, subunit 1, domain 1"/>
    <property type="match status" value="1"/>
</dbReference>
<dbReference type="PANTHER" id="PTHR11907">
    <property type="entry name" value="AMIDOPHOSPHORIBOSYLTRANSFERASE"/>
    <property type="match status" value="1"/>
</dbReference>
<keyword evidence="1" id="KW-0808">Transferase</keyword>
<keyword evidence="5" id="KW-1185">Reference proteome</keyword>
<feature type="domain" description="Glutamine amidotransferase type-2" evidence="3">
    <location>
        <begin position="9"/>
        <end position="304"/>
    </location>
</feature>